<dbReference type="InterPro" id="IPR022391">
    <property type="entry name" value="ICE_relaxase_PFGI-1"/>
</dbReference>
<gene>
    <name evidence="3" type="ORF">SAMN05421784_11160</name>
</gene>
<evidence type="ECO:0000313" key="3">
    <source>
        <dbReference type="EMBL" id="SFU55688.1"/>
    </source>
</evidence>
<dbReference type="InterPro" id="IPR011119">
    <property type="entry name" value="Unchr_helicase_relaxase_TraI"/>
</dbReference>
<organism evidence="3 4">
    <name type="scientific">Xenorhabdus koppenhoeferi</name>
    <dbReference type="NCBI Taxonomy" id="351659"/>
    <lineage>
        <taxon>Bacteria</taxon>
        <taxon>Pseudomonadati</taxon>
        <taxon>Pseudomonadota</taxon>
        <taxon>Gammaproteobacteria</taxon>
        <taxon>Enterobacterales</taxon>
        <taxon>Morganellaceae</taxon>
        <taxon>Xenorhabdus</taxon>
    </lineage>
</organism>
<keyword evidence="4" id="KW-1185">Reference proteome</keyword>
<feature type="domain" description="Uncharacterised" evidence="2">
    <location>
        <begin position="86"/>
        <end position="290"/>
    </location>
</feature>
<proteinExistence type="predicted"/>
<dbReference type="Pfam" id="PF07514">
    <property type="entry name" value="TraI_2"/>
    <property type="match status" value="1"/>
</dbReference>
<dbReference type="Proteomes" id="UP000242496">
    <property type="component" value="Unassembled WGS sequence"/>
</dbReference>
<evidence type="ECO:0000256" key="1">
    <source>
        <dbReference type="SAM" id="MobiDB-lite"/>
    </source>
</evidence>
<feature type="region of interest" description="Disordered" evidence="1">
    <location>
        <begin position="298"/>
        <end position="336"/>
    </location>
</feature>
<dbReference type="AlphaFoldDB" id="A0A1I7H4S1"/>
<reference evidence="4" key="1">
    <citation type="submission" date="2016-10" db="EMBL/GenBank/DDBJ databases">
        <authorList>
            <person name="Varghese N."/>
            <person name="Submissions S."/>
        </authorList>
    </citation>
    <scope>NUCLEOTIDE SEQUENCE [LARGE SCALE GENOMIC DNA]</scope>
    <source>
        <strain evidence="4">DSM 18168</strain>
    </source>
</reference>
<sequence>MSLKLAEEMRCESANDIGARSFKGCKKAGYKAATYLSELEQWKPLQTGRVHIKTMFQRFKSRFTRDPSPSQKAPRQAPESVRDAGGYFRPQSAEALLATAERRRYLRQLWENSVLPAGLYQQFYLDPLRQLCARVQHVPAIQEGVWSYRGGFIDLTLQFTACAVRLAKGHMLPPGVAPETQAAQSLLWQAVVFWAALFYHLPLLQQLEGELEDGHHWQPGLWIPERRFRFRFQAPGPELPVLYKTLLAARLLPEEAVTWLSLVPGAWQCLMLHLGGYPSSVPLTDSLLQSAAEQVQSPLLNPVKSAKPTTDTRPSSPKPDPVIPLVTPGTASAPDTADDIRTLLSLFQAEE</sequence>
<protein>
    <submittedName>
        <fullName evidence="3">Integrating conjugative element relaxase, PFL_4751 family</fullName>
    </submittedName>
</protein>
<dbReference type="STRING" id="351659.SAMN05421784_11160"/>
<dbReference type="NCBIfam" id="TIGR03760">
    <property type="entry name" value="ICE_TraI_Pfluor"/>
    <property type="match status" value="1"/>
</dbReference>
<dbReference type="Gene3D" id="1.10.3210.40">
    <property type="match status" value="1"/>
</dbReference>
<feature type="region of interest" description="Disordered" evidence="1">
    <location>
        <begin position="62"/>
        <end position="85"/>
    </location>
</feature>
<evidence type="ECO:0000259" key="2">
    <source>
        <dbReference type="Pfam" id="PF07514"/>
    </source>
</evidence>
<name>A0A1I7H4S1_9GAMM</name>
<evidence type="ECO:0000313" key="4">
    <source>
        <dbReference type="Proteomes" id="UP000242496"/>
    </source>
</evidence>
<dbReference type="EMBL" id="FPBJ01000011">
    <property type="protein sequence ID" value="SFU55688.1"/>
    <property type="molecule type" value="Genomic_DNA"/>
</dbReference>
<accession>A0A1I7H4S1</accession>